<dbReference type="InterPro" id="IPR001471">
    <property type="entry name" value="AP2/ERF_dom"/>
</dbReference>
<evidence type="ECO:0000256" key="3">
    <source>
        <dbReference type="ARBA" id="ARBA00023163"/>
    </source>
</evidence>
<dbReference type="InterPro" id="IPR016177">
    <property type="entry name" value="DNA-bd_dom_sf"/>
</dbReference>
<dbReference type="SUPFAM" id="SSF54060">
    <property type="entry name" value="His-Me finger endonucleases"/>
    <property type="match status" value="1"/>
</dbReference>
<dbReference type="EMBL" id="SACL01000006">
    <property type="protein sequence ID" value="RVT95213.1"/>
    <property type="molecule type" value="Genomic_DNA"/>
</dbReference>
<dbReference type="AlphaFoldDB" id="A0A437MCC5"/>
<protein>
    <submittedName>
        <fullName evidence="5">Fis family transcriptional regulator</fullName>
    </submittedName>
</protein>
<dbReference type="Proteomes" id="UP000282957">
    <property type="component" value="Unassembled WGS sequence"/>
</dbReference>
<evidence type="ECO:0000313" key="6">
    <source>
        <dbReference type="Proteomes" id="UP000282957"/>
    </source>
</evidence>
<keyword evidence="1" id="KW-0805">Transcription regulation</keyword>
<dbReference type="RefSeq" id="WP_127788700.1">
    <property type="nucleotide sequence ID" value="NZ_SACL01000006.1"/>
</dbReference>
<evidence type="ECO:0000313" key="5">
    <source>
        <dbReference type="EMBL" id="RVT95213.1"/>
    </source>
</evidence>
<feature type="domain" description="AP2/ERF" evidence="4">
    <location>
        <begin position="102"/>
        <end position="156"/>
    </location>
</feature>
<dbReference type="Gene3D" id="3.30.730.10">
    <property type="entry name" value="AP2/ERF domain"/>
    <property type="match status" value="1"/>
</dbReference>
<evidence type="ECO:0000256" key="1">
    <source>
        <dbReference type="ARBA" id="ARBA00023015"/>
    </source>
</evidence>
<keyword evidence="2" id="KW-0238">DNA-binding</keyword>
<accession>A0A437MCC5</accession>
<dbReference type="SUPFAM" id="SSF54171">
    <property type="entry name" value="DNA-binding domain"/>
    <property type="match status" value="1"/>
</dbReference>
<gene>
    <name evidence="5" type="ORF">EOD42_16645</name>
</gene>
<name>A0A437MCC5_9PROT</name>
<dbReference type="Pfam" id="PF00847">
    <property type="entry name" value="AP2"/>
    <property type="match status" value="1"/>
</dbReference>
<dbReference type="GO" id="GO:0003700">
    <property type="term" value="F:DNA-binding transcription factor activity"/>
    <property type="evidence" value="ECO:0007669"/>
    <property type="project" value="InterPro"/>
</dbReference>
<dbReference type="OrthoDB" id="8974199at2"/>
<keyword evidence="6" id="KW-1185">Reference proteome</keyword>
<sequence length="156" mass="18071">MAMIELTLGQQAIVDDEDYPILSQWKWHALKQPRTYYAARDVKIDGKRVTIWMHRLINQTPVGLLTDHINGNGLDNRRVNLRSVTHHDNMVNCARHKAGSSRFRGVSWHGPNRRWVAQITHNYKNIYIGAFLTEEEAAAAYEARRLELRPGKIMRA</sequence>
<dbReference type="PROSITE" id="PS51032">
    <property type="entry name" value="AP2_ERF"/>
    <property type="match status" value="1"/>
</dbReference>
<dbReference type="InterPro" id="IPR036955">
    <property type="entry name" value="AP2/ERF_dom_sf"/>
</dbReference>
<dbReference type="Gene3D" id="3.90.75.20">
    <property type="match status" value="1"/>
</dbReference>
<organism evidence="5 6">
    <name type="scientific">Rhodovarius crocodyli</name>
    <dbReference type="NCBI Taxonomy" id="1979269"/>
    <lineage>
        <taxon>Bacteria</taxon>
        <taxon>Pseudomonadati</taxon>
        <taxon>Pseudomonadota</taxon>
        <taxon>Alphaproteobacteria</taxon>
        <taxon>Acetobacterales</taxon>
        <taxon>Roseomonadaceae</taxon>
        <taxon>Rhodovarius</taxon>
    </lineage>
</organism>
<keyword evidence="3" id="KW-0804">Transcription</keyword>
<dbReference type="GO" id="GO:0003677">
    <property type="term" value="F:DNA binding"/>
    <property type="evidence" value="ECO:0007669"/>
    <property type="project" value="UniProtKB-KW"/>
</dbReference>
<evidence type="ECO:0000256" key="2">
    <source>
        <dbReference type="ARBA" id="ARBA00023125"/>
    </source>
</evidence>
<reference evidence="5 6" key="1">
    <citation type="submission" date="2019-01" db="EMBL/GenBank/DDBJ databases">
        <authorList>
            <person name="Chen W.-M."/>
        </authorList>
    </citation>
    <scope>NUCLEOTIDE SEQUENCE [LARGE SCALE GENOMIC DNA]</scope>
    <source>
        <strain evidence="5 6">CCP-6</strain>
    </source>
</reference>
<evidence type="ECO:0000259" key="4">
    <source>
        <dbReference type="PROSITE" id="PS51032"/>
    </source>
</evidence>
<dbReference type="InterPro" id="IPR044925">
    <property type="entry name" value="His-Me_finger_sf"/>
</dbReference>
<proteinExistence type="predicted"/>
<comment type="caution">
    <text evidence="5">The sequence shown here is derived from an EMBL/GenBank/DDBJ whole genome shotgun (WGS) entry which is preliminary data.</text>
</comment>